<evidence type="ECO:0000256" key="8">
    <source>
        <dbReference type="ARBA" id="ARBA00022614"/>
    </source>
</evidence>
<evidence type="ECO:0000256" key="9">
    <source>
        <dbReference type="ARBA" id="ARBA00022737"/>
    </source>
</evidence>
<dbReference type="GO" id="GO:0098887">
    <property type="term" value="P:neurotransmitter receptor transport, endosome to postsynaptic membrane"/>
    <property type="evidence" value="ECO:0007669"/>
    <property type="project" value="TreeGrafter"/>
</dbReference>
<dbReference type="SUPFAM" id="SSF52058">
    <property type="entry name" value="L domain-like"/>
    <property type="match status" value="1"/>
</dbReference>
<feature type="compositionally biased region" description="Acidic residues" evidence="14">
    <location>
        <begin position="1615"/>
        <end position="1627"/>
    </location>
</feature>
<keyword evidence="8" id="KW-0433">Leucine-rich repeat</keyword>
<dbReference type="FunFam" id="2.30.42.10:FF:000041">
    <property type="entry name" value="protein scribble homolog isoform X1"/>
    <property type="match status" value="1"/>
</dbReference>
<feature type="region of interest" description="Disordered" evidence="14">
    <location>
        <begin position="358"/>
        <end position="401"/>
    </location>
</feature>
<dbReference type="SMART" id="SM00365">
    <property type="entry name" value="LRR_SD22"/>
    <property type="match status" value="6"/>
</dbReference>
<evidence type="ECO:0000256" key="7">
    <source>
        <dbReference type="ARBA" id="ARBA00022553"/>
    </source>
</evidence>
<dbReference type="GO" id="GO:0043113">
    <property type="term" value="P:receptor clustering"/>
    <property type="evidence" value="ECO:0007669"/>
    <property type="project" value="TreeGrafter"/>
</dbReference>
<evidence type="ECO:0000313" key="17">
    <source>
        <dbReference type="Proteomes" id="UP001168972"/>
    </source>
</evidence>
<dbReference type="Gene3D" id="3.80.10.10">
    <property type="entry name" value="Ribonuclease Inhibitor"/>
    <property type="match status" value="3"/>
</dbReference>
<evidence type="ECO:0000256" key="12">
    <source>
        <dbReference type="ARBA" id="ARBA00023054"/>
    </source>
</evidence>
<evidence type="ECO:0000256" key="10">
    <source>
        <dbReference type="ARBA" id="ARBA00022782"/>
    </source>
</evidence>
<dbReference type="FunFam" id="3.80.10.10:FF:000118">
    <property type="entry name" value="Leucine rich repeat containing 7"/>
    <property type="match status" value="1"/>
</dbReference>
<dbReference type="GO" id="GO:0045211">
    <property type="term" value="C:postsynaptic membrane"/>
    <property type="evidence" value="ECO:0007669"/>
    <property type="project" value="TreeGrafter"/>
</dbReference>
<dbReference type="Gene3D" id="2.30.42.10">
    <property type="match status" value="4"/>
</dbReference>
<dbReference type="PANTHER" id="PTHR23119:SF44">
    <property type="entry name" value="PROTEIN LAP4"/>
    <property type="match status" value="1"/>
</dbReference>
<dbReference type="CDD" id="cd06704">
    <property type="entry name" value="PDZ1_Scribble-like"/>
    <property type="match status" value="1"/>
</dbReference>
<feature type="compositionally biased region" description="Basic and acidic residues" evidence="14">
    <location>
        <begin position="1521"/>
        <end position="1536"/>
    </location>
</feature>
<comment type="caution">
    <text evidence="16">The sequence shown here is derived from an EMBL/GenBank/DDBJ whole genome shotgun (WGS) entry which is preliminary data.</text>
</comment>
<dbReference type="Proteomes" id="UP001168972">
    <property type="component" value="Unassembled WGS sequence"/>
</dbReference>
<feature type="region of interest" description="Disordered" evidence="14">
    <location>
        <begin position="1328"/>
        <end position="1349"/>
    </location>
</feature>
<dbReference type="GO" id="GO:0014069">
    <property type="term" value="C:postsynaptic density"/>
    <property type="evidence" value="ECO:0007669"/>
    <property type="project" value="TreeGrafter"/>
</dbReference>
<dbReference type="GO" id="GO:0005737">
    <property type="term" value="C:cytoplasm"/>
    <property type="evidence" value="ECO:0007669"/>
    <property type="project" value="UniProtKB-SubCell"/>
</dbReference>
<evidence type="ECO:0000256" key="3">
    <source>
        <dbReference type="ARBA" id="ARBA00004496"/>
    </source>
</evidence>
<protein>
    <recommendedName>
        <fullName evidence="15">PDZ domain-containing protein</fullName>
    </recommendedName>
</protein>
<sequence length="1634" mass="179428">MATDIGAIPEDIRNLRALQVADFSSNPIPRLPAGFVKLRNLTVLGLNDMSLTNLPPDFGSLEALQSLELRENLLKSLPESLSQLSKLERLDLGDNEIEELPSHIGKLPALQELWLDHNQLQHLPPEIGQLITLACLDVSENRLEDLPDEIGGLESLTDLHLSQNVIEKLPDGLGKLKKLTILKVDQNRLSVLNSNIGKCENLQELILTENFLFELPLSIGNLLNLNNLNVDRNSLQSLPTEIGNLKNLGVLSLRENKLQYLPSEVGQCTALHVLDVSGNRLHYLPYSLINLNLKAVWLSENQAQPMLTFQTDVDEETGEEVLTCFLLPQLEDHSSTLHEGGRIGMIVGMRNAVQGEMKELGSSDDENWQEKEASRTHSVKFTDDGPDADKETPFIRQNTPHPKELKAKAHKLFNKGKQHSIDDQDVSQTFGLDKTELETSQPNDEVLNEVTTSEQSETANHNSEIDEAKVSTAEVTNDTPNVQIIHTDREFHRTPESTPTAALIKKGEDTSVSTSLPLESVDSYDMHSQGATSDAEPSLEVREEQYEIHIERTTGGLGLSIAGGIGSTPFKGDDEGIFISRVTEGGPADLAGLKVGDKVISVNGVSVVDVDHYDAVEVLKACGRILVLVIVREMTRIVSTPEQQSIRKDSVCSTLSTSRAPSATSYVSSTTLSHNLENGDSLPRDYVKIKKIPEPLTALNNEEPMMPVLVHTTLIRDQNGLGFSIAGGKGSQPFKDNTDAIFISRITDGGVAQKDGKLLIGDRVISINGVEMTGAKHEQAVAMLTGLERFVRLVVEREIPLSQANPLMQVTPSEKSPRLIGGPRPYTGLYNANSYMANRPGYAGYRRSMDADKTLSPSPTSRTPPPPPPAPLATKVEAAVNGVVKMNGVTDTSNCKVSSSGIQCPQPAPRQSLPQQQQQQQQQQQRSTATSPSDVNEQRSTSPQEDIQVPKPITNEEFQAMIPAHFLRPPTSSPSPDSQQGPIVTVTIKQPDNIPGDVNFPPAPTALGKVTEVITKSTLTETVVTRVTDNHLVLPVIIEDVVLMKEGSLGFSIIGGTDHSCTPFGAKEPGIFISHVVPGGIAAKSGKLRMGDRILKVNGTDVTKATHQEAVMELLRPGESIILTVQHDPLPENYQELVIVKEPGEKLGMHIKGGLRGQRGNPLDHADEGVFISKINTGGAARRDGRLKVGMRLLEVNGTSLLGATHQEAVNILRCSGNRIVLVVCKGYDRNEVEHILSLSDGRESKESKRSTDHKESSAEGLKSLSQSVSSLDRDDEEAATLRQEQEMKAELVAWEQEERERALIEQREKSTPEKVLDVVRAAESLVNKPNSPVDSTTPIPPKSPGGTKDHLKTTTIVMSKHTLAPQNPTAIHSINKDEHGTSVDDPPSPNDVIPTIKSQTTTHATTTNLDRINQTQTSLKSKKIQKNPQKRTITFATLPTPYKSTQSIITPIVNTKQYNIKERPVSMHEISNNNSNTNIYKNKFKSFSPDNINKTTRFRLPPTPLTSPRYTEDLGTTISFRKEQNARSVDGKKQVEPASTPSPTPVTPAKMSVSDRKRLFENAVEEHLKPSPKPEKVFSFLSQDEVEKMKQEEERKIATLTRDELKSWAQIDEMEGIDESEDIMEEQDNKRPK</sequence>
<dbReference type="Pfam" id="PF13855">
    <property type="entry name" value="LRR_8"/>
    <property type="match status" value="1"/>
</dbReference>
<gene>
    <name evidence="16" type="ORF">PV327_007813</name>
</gene>
<dbReference type="PANTHER" id="PTHR23119">
    <property type="entry name" value="DISCS LARGE"/>
    <property type="match status" value="1"/>
</dbReference>
<keyword evidence="9" id="KW-0677">Repeat</keyword>
<dbReference type="CDD" id="cd06703">
    <property type="entry name" value="PDZ2_Scribble-like"/>
    <property type="match status" value="1"/>
</dbReference>
<dbReference type="GO" id="GO:0098968">
    <property type="term" value="P:neurotransmitter receptor transport postsynaptic membrane to endosome"/>
    <property type="evidence" value="ECO:0007669"/>
    <property type="project" value="TreeGrafter"/>
</dbReference>
<dbReference type="GO" id="GO:0030154">
    <property type="term" value="P:cell differentiation"/>
    <property type="evidence" value="ECO:0007669"/>
    <property type="project" value="UniProtKB-KW"/>
</dbReference>
<keyword evidence="5" id="KW-1003">Cell membrane</keyword>
<dbReference type="InterPro" id="IPR001478">
    <property type="entry name" value="PDZ"/>
</dbReference>
<proteinExistence type="predicted"/>
<feature type="compositionally biased region" description="Polar residues" evidence="14">
    <location>
        <begin position="893"/>
        <end position="903"/>
    </location>
</feature>
<feature type="compositionally biased region" description="Low complexity" evidence="14">
    <location>
        <begin position="909"/>
        <end position="933"/>
    </location>
</feature>
<evidence type="ECO:0000256" key="5">
    <source>
        <dbReference type="ARBA" id="ARBA00022475"/>
    </source>
</evidence>
<dbReference type="GO" id="GO:0019901">
    <property type="term" value="F:protein kinase binding"/>
    <property type="evidence" value="ECO:0007669"/>
    <property type="project" value="TreeGrafter"/>
</dbReference>
<feature type="compositionally biased region" description="Basic and acidic residues" evidence="14">
    <location>
        <begin position="1240"/>
        <end position="1258"/>
    </location>
</feature>
<feature type="compositionally biased region" description="Basic and acidic residues" evidence="14">
    <location>
        <begin position="368"/>
        <end position="393"/>
    </location>
</feature>
<evidence type="ECO:0000256" key="1">
    <source>
        <dbReference type="ARBA" id="ARBA00004202"/>
    </source>
</evidence>
<feature type="compositionally biased region" description="Polar residues" evidence="14">
    <location>
        <begin position="934"/>
        <end position="945"/>
    </location>
</feature>
<dbReference type="InterPro" id="IPR050614">
    <property type="entry name" value="Synaptic_Scaffolding_LAP-MAGUK"/>
</dbReference>
<keyword evidence="12" id="KW-0175">Coiled coil</keyword>
<dbReference type="GO" id="GO:0016323">
    <property type="term" value="C:basolateral plasma membrane"/>
    <property type="evidence" value="ECO:0007669"/>
    <property type="project" value="TreeGrafter"/>
</dbReference>
<dbReference type="FunFam" id="2.30.42.10:FF:000064">
    <property type="entry name" value="protein lap4 isoform X1"/>
    <property type="match status" value="1"/>
</dbReference>
<dbReference type="PROSITE" id="PS51450">
    <property type="entry name" value="LRR"/>
    <property type="match status" value="3"/>
</dbReference>
<evidence type="ECO:0000256" key="2">
    <source>
        <dbReference type="ARBA" id="ARBA00004282"/>
    </source>
</evidence>
<evidence type="ECO:0000313" key="16">
    <source>
        <dbReference type="EMBL" id="KAK0178985.1"/>
    </source>
</evidence>
<feature type="domain" description="PDZ" evidence="15">
    <location>
        <begin position="711"/>
        <end position="799"/>
    </location>
</feature>
<dbReference type="PROSITE" id="PS50106">
    <property type="entry name" value="PDZ"/>
    <property type="match status" value="4"/>
</dbReference>
<feature type="region of interest" description="Disordered" evidence="14">
    <location>
        <begin position="893"/>
        <end position="950"/>
    </location>
</feature>
<dbReference type="InterPro" id="IPR003591">
    <property type="entry name" value="Leu-rich_rpt_typical-subtyp"/>
</dbReference>
<dbReference type="SMART" id="SM00369">
    <property type="entry name" value="LRR_TYP"/>
    <property type="match status" value="10"/>
</dbReference>
<keyword evidence="17" id="KW-1185">Reference proteome</keyword>
<feature type="compositionally biased region" description="Polar residues" evidence="14">
    <location>
        <begin position="1328"/>
        <end position="1338"/>
    </location>
</feature>
<evidence type="ECO:0000256" key="11">
    <source>
        <dbReference type="ARBA" id="ARBA00022949"/>
    </source>
</evidence>
<keyword evidence="10" id="KW-0221">Differentiation</keyword>
<dbReference type="GO" id="GO:0045197">
    <property type="term" value="P:establishment or maintenance of epithelial cell apical/basal polarity"/>
    <property type="evidence" value="ECO:0007669"/>
    <property type="project" value="TreeGrafter"/>
</dbReference>
<evidence type="ECO:0000259" key="15">
    <source>
        <dbReference type="PROSITE" id="PS50106"/>
    </source>
</evidence>
<dbReference type="Pfam" id="PF23598">
    <property type="entry name" value="LRR_14"/>
    <property type="match status" value="2"/>
</dbReference>
<reference evidence="16" key="2">
    <citation type="submission" date="2023-03" db="EMBL/GenBank/DDBJ databases">
        <authorList>
            <person name="Inwood S.N."/>
            <person name="Skelly J.G."/>
            <person name="Guhlin J."/>
            <person name="Harrop T.W.R."/>
            <person name="Goldson S.G."/>
            <person name="Dearden P.K."/>
        </authorList>
    </citation>
    <scope>NUCLEOTIDE SEQUENCE</scope>
    <source>
        <strain evidence="16">Lincoln</strain>
        <tissue evidence="16">Whole body</tissue>
    </source>
</reference>
<dbReference type="SMART" id="SM00364">
    <property type="entry name" value="LRR_BAC"/>
    <property type="match status" value="8"/>
</dbReference>
<evidence type="ECO:0000256" key="14">
    <source>
        <dbReference type="SAM" id="MobiDB-lite"/>
    </source>
</evidence>
<dbReference type="SMART" id="SM00228">
    <property type="entry name" value="PDZ"/>
    <property type="match status" value="4"/>
</dbReference>
<feature type="region of interest" description="Disordered" evidence="14">
    <location>
        <begin position="1615"/>
        <end position="1634"/>
    </location>
</feature>
<evidence type="ECO:0000256" key="4">
    <source>
        <dbReference type="ARBA" id="ARBA00022473"/>
    </source>
</evidence>
<reference evidence="16" key="1">
    <citation type="journal article" date="2023" name="bioRxiv">
        <title>Scaffold-level genome assemblies of two parasitoid biocontrol wasps reveal the parthenogenesis mechanism and an associated novel virus.</title>
        <authorList>
            <person name="Inwood S."/>
            <person name="Skelly J."/>
            <person name="Guhlin J."/>
            <person name="Harrop T."/>
            <person name="Goldson S."/>
            <person name="Dearden P."/>
        </authorList>
    </citation>
    <scope>NUCLEOTIDE SEQUENCE</scope>
    <source>
        <strain evidence="16">Lincoln</strain>
        <tissue evidence="16">Whole body</tissue>
    </source>
</reference>
<dbReference type="CDD" id="cd06702">
    <property type="entry name" value="PDZ3_Scribble-like"/>
    <property type="match status" value="1"/>
</dbReference>
<dbReference type="Pfam" id="PF00595">
    <property type="entry name" value="PDZ"/>
    <property type="match status" value="4"/>
</dbReference>
<keyword evidence="11" id="KW-0965">Cell junction</keyword>
<dbReference type="InterPro" id="IPR036034">
    <property type="entry name" value="PDZ_sf"/>
</dbReference>
<accession>A0AA39G0Q9</accession>
<dbReference type="InterPro" id="IPR055414">
    <property type="entry name" value="LRR_R13L4/SHOC2-like"/>
</dbReference>
<feature type="domain" description="PDZ" evidence="15">
    <location>
        <begin position="547"/>
        <end position="634"/>
    </location>
</feature>
<comment type="subcellular location">
    <subcellularLocation>
        <location evidence="2">Cell junction</location>
    </subcellularLocation>
    <subcellularLocation>
        <location evidence="1">Cell membrane</location>
        <topology evidence="1">Peripheral membrane protein</topology>
    </subcellularLocation>
    <subcellularLocation>
        <location evidence="3">Cytoplasm</location>
    </subcellularLocation>
</comment>
<dbReference type="FunFam" id="2.30.42.10:FF:000074">
    <property type="entry name" value="protein scribble homolog isoform X2"/>
    <property type="match status" value="1"/>
</dbReference>
<name>A0AA39G0Q9_MICHY</name>
<evidence type="ECO:0000256" key="6">
    <source>
        <dbReference type="ARBA" id="ARBA00022490"/>
    </source>
</evidence>
<feature type="domain" description="PDZ" evidence="15">
    <location>
        <begin position="1136"/>
        <end position="1228"/>
    </location>
</feature>
<feature type="region of interest" description="Disordered" evidence="14">
    <location>
        <begin position="1240"/>
        <end position="1283"/>
    </location>
</feature>
<dbReference type="SUPFAM" id="SSF50156">
    <property type="entry name" value="PDZ domain-like"/>
    <property type="match status" value="4"/>
</dbReference>
<dbReference type="GO" id="GO:0005912">
    <property type="term" value="C:adherens junction"/>
    <property type="evidence" value="ECO:0007669"/>
    <property type="project" value="TreeGrafter"/>
</dbReference>
<keyword evidence="6" id="KW-0963">Cytoplasm</keyword>
<dbReference type="GO" id="GO:0098609">
    <property type="term" value="P:cell-cell adhesion"/>
    <property type="evidence" value="ECO:0007669"/>
    <property type="project" value="TreeGrafter"/>
</dbReference>
<feature type="region of interest" description="Disordered" evidence="14">
    <location>
        <begin position="843"/>
        <end position="873"/>
    </location>
</feature>
<dbReference type="InterPro" id="IPR001611">
    <property type="entry name" value="Leu-rich_rpt"/>
</dbReference>
<evidence type="ECO:0000256" key="13">
    <source>
        <dbReference type="ARBA" id="ARBA00023136"/>
    </source>
</evidence>
<keyword evidence="13" id="KW-0472">Membrane</keyword>
<feature type="compositionally biased region" description="Pro residues" evidence="14">
    <location>
        <begin position="862"/>
        <end position="871"/>
    </location>
</feature>
<keyword evidence="4" id="KW-0217">Developmental protein</keyword>
<keyword evidence="7" id="KW-0597">Phosphoprotein</keyword>
<dbReference type="CDD" id="cd06701">
    <property type="entry name" value="PDZ4_Scribble-like"/>
    <property type="match status" value="1"/>
</dbReference>
<feature type="region of interest" description="Disordered" evidence="14">
    <location>
        <begin position="1520"/>
        <end position="1554"/>
    </location>
</feature>
<feature type="domain" description="PDZ" evidence="15">
    <location>
        <begin position="1045"/>
        <end position="1129"/>
    </location>
</feature>
<dbReference type="EMBL" id="JAQQBR010000004">
    <property type="protein sequence ID" value="KAK0178985.1"/>
    <property type="molecule type" value="Genomic_DNA"/>
</dbReference>
<dbReference type="InterPro" id="IPR032675">
    <property type="entry name" value="LRR_dom_sf"/>
</dbReference>
<organism evidence="16 17">
    <name type="scientific">Microctonus hyperodae</name>
    <name type="common">Parasitoid wasp</name>
    <dbReference type="NCBI Taxonomy" id="165561"/>
    <lineage>
        <taxon>Eukaryota</taxon>
        <taxon>Metazoa</taxon>
        <taxon>Ecdysozoa</taxon>
        <taxon>Arthropoda</taxon>
        <taxon>Hexapoda</taxon>
        <taxon>Insecta</taxon>
        <taxon>Pterygota</taxon>
        <taxon>Neoptera</taxon>
        <taxon>Endopterygota</taxon>
        <taxon>Hymenoptera</taxon>
        <taxon>Apocrita</taxon>
        <taxon>Ichneumonoidea</taxon>
        <taxon>Braconidae</taxon>
        <taxon>Euphorinae</taxon>
        <taxon>Microctonus</taxon>
    </lineage>
</organism>